<dbReference type="AlphaFoldDB" id="A0A9X6RMH2"/>
<dbReference type="PROSITE" id="PS00375">
    <property type="entry name" value="UDPGT"/>
    <property type="match status" value="1"/>
</dbReference>
<gene>
    <name evidence="6" type="ORF">BV898_17338</name>
</gene>
<dbReference type="Gene3D" id="3.40.50.2000">
    <property type="entry name" value="Glycogen Phosphorylase B"/>
    <property type="match status" value="2"/>
</dbReference>
<dbReference type="GO" id="GO:0015020">
    <property type="term" value="F:glucuronosyltransferase activity"/>
    <property type="evidence" value="ECO:0007669"/>
    <property type="project" value="UniProtKB-EC"/>
</dbReference>
<dbReference type="InterPro" id="IPR035595">
    <property type="entry name" value="UDP_glycos_trans_CS"/>
</dbReference>
<proteinExistence type="inferred from homology"/>
<keyword evidence="7" id="KW-1185">Reference proteome</keyword>
<comment type="similarity">
    <text evidence="1 4">Belongs to the UDP-glycosyltransferase family.</text>
</comment>
<dbReference type="SUPFAM" id="SSF53756">
    <property type="entry name" value="UDP-Glycosyltransferase/glycogen phosphorylase"/>
    <property type="match status" value="1"/>
</dbReference>
<dbReference type="GO" id="GO:0080043">
    <property type="term" value="F:quercetin 3-O-glucosyltransferase activity"/>
    <property type="evidence" value="ECO:0007669"/>
    <property type="project" value="TreeGrafter"/>
</dbReference>
<dbReference type="FunFam" id="3.40.50.2000:FF:000060">
    <property type="entry name" value="Glycosyltransferase"/>
    <property type="match status" value="1"/>
</dbReference>
<dbReference type="PANTHER" id="PTHR11926:SF1494">
    <property type="entry name" value="FLAVONOL 3-O-GLUCOSYLTRANSFERASE UGT76E12-RELATED"/>
    <property type="match status" value="1"/>
</dbReference>
<keyword evidence="3 4" id="KW-0808">Transferase</keyword>
<organism evidence="6 7">
    <name type="scientific">Hypsibius exemplaris</name>
    <name type="common">Freshwater tardigrade</name>
    <dbReference type="NCBI Taxonomy" id="2072580"/>
    <lineage>
        <taxon>Eukaryota</taxon>
        <taxon>Metazoa</taxon>
        <taxon>Ecdysozoa</taxon>
        <taxon>Tardigrada</taxon>
        <taxon>Eutardigrada</taxon>
        <taxon>Parachela</taxon>
        <taxon>Hypsibioidea</taxon>
        <taxon>Hypsibiidae</taxon>
        <taxon>Hypsibius</taxon>
    </lineage>
</organism>
<dbReference type="Pfam" id="PF00201">
    <property type="entry name" value="UDPGT"/>
    <property type="match status" value="1"/>
</dbReference>
<name>A0A9X6RMH2_HYPEX</name>
<accession>A0A9X6RMH2</accession>
<dbReference type="EMBL" id="MTYJ01000291">
    <property type="protein sequence ID" value="OWA52897.1"/>
    <property type="molecule type" value="Genomic_DNA"/>
</dbReference>
<dbReference type="GO" id="GO:0080044">
    <property type="term" value="F:quercetin 7-O-glucosyltransferase activity"/>
    <property type="evidence" value="ECO:0007669"/>
    <property type="project" value="TreeGrafter"/>
</dbReference>
<keyword evidence="2 4" id="KW-0328">Glycosyltransferase</keyword>
<comment type="caution">
    <text evidence="6">The sequence shown here is derived from an EMBL/GenBank/DDBJ whole genome shotgun (WGS) entry which is preliminary data.</text>
</comment>
<dbReference type="EC" id="2.4.1.17" evidence="5"/>
<sequence>MAATPRKHVLIIALPAYGHLIPLLELGRKVVKYHDVTFAVSHSRVADIKARELASEADFPFYGIPDGFVETNVQLIDRTEFAAMMEKVLPAIRKLLETVPTGNDRPSVDGPSGITRPVDVVIGDNIAAPSLRVCHDRDIPYYFFNTAAASLTLGCLIVDENYPTIPESEEDILKFMEMPPPNAPPPPMSVMFKQIMMPIRETMPLVKGIVFNSIRSMEAEMLAIIQSFPIMKDLPVYFVGPLVPETEKVSVAQLDQQEKVRKWLDRQAERSVVYVSFGSVVVPMTEQLAEIAKGLRKTGKPFIWSVPTRAHHELPDDIASKIAGQFETEDSDFLILPWAPQKLILQHPATAVFVSHCGWNSTLESVATGVPVVGWPMFGDQKLNAEWLVDRKMAVMVEEFGLKPKRVLTAAELESAIRRVGWNGDSADTSYRQAALEWKQKAATGPGSDSNLDILRLVSDIQS</sequence>
<reference evidence="7" key="1">
    <citation type="submission" date="2017-01" db="EMBL/GenBank/DDBJ databases">
        <title>Comparative genomics of anhydrobiosis in the tardigrade Hypsibius dujardini.</title>
        <authorList>
            <person name="Yoshida Y."/>
            <person name="Koutsovoulos G."/>
            <person name="Laetsch D."/>
            <person name="Stevens L."/>
            <person name="Kumar S."/>
            <person name="Horikawa D."/>
            <person name="Ishino K."/>
            <person name="Komine S."/>
            <person name="Tomita M."/>
            <person name="Blaxter M."/>
            <person name="Arakawa K."/>
        </authorList>
    </citation>
    <scope>NUCLEOTIDE SEQUENCE [LARGE SCALE GENOMIC DNA]</scope>
    <source>
        <strain evidence="7">Z151</strain>
    </source>
</reference>
<comment type="subcellular location">
    <subcellularLocation>
        <location evidence="5">Membrane</location>
        <topology evidence="5">Single-pass membrane protein</topology>
    </subcellularLocation>
</comment>
<dbReference type="Proteomes" id="UP000192578">
    <property type="component" value="Unassembled WGS sequence"/>
</dbReference>
<dbReference type="OrthoDB" id="5835829at2759"/>
<comment type="catalytic activity">
    <reaction evidence="5">
        <text>glucuronate acceptor + UDP-alpha-D-glucuronate = acceptor beta-D-glucuronoside + UDP + H(+)</text>
        <dbReference type="Rhea" id="RHEA:21032"/>
        <dbReference type="ChEBI" id="CHEBI:15378"/>
        <dbReference type="ChEBI" id="CHEBI:58052"/>
        <dbReference type="ChEBI" id="CHEBI:58223"/>
        <dbReference type="ChEBI" id="CHEBI:132367"/>
        <dbReference type="ChEBI" id="CHEBI:132368"/>
        <dbReference type="EC" id="2.4.1.17"/>
    </reaction>
</comment>
<dbReference type="PANTHER" id="PTHR11926">
    <property type="entry name" value="GLUCOSYL/GLUCURONOSYL TRANSFERASES"/>
    <property type="match status" value="1"/>
</dbReference>
<evidence type="ECO:0000313" key="6">
    <source>
        <dbReference type="EMBL" id="OWA52897.1"/>
    </source>
</evidence>
<evidence type="ECO:0000256" key="3">
    <source>
        <dbReference type="ARBA" id="ARBA00022679"/>
    </source>
</evidence>
<evidence type="ECO:0000256" key="1">
    <source>
        <dbReference type="ARBA" id="ARBA00009995"/>
    </source>
</evidence>
<evidence type="ECO:0000256" key="5">
    <source>
        <dbReference type="RuleBase" id="RU362059"/>
    </source>
</evidence>
<evidence type="ECO:0000256" key="4">
    <source>
        <dbReference type="RuleBase" id="RU003718"/>
    </source>
</evidence>
<dbReference type="CDD" id="cd03784">
    <property type="entry name" value="GT1_Gtf-like"/>
    <property type="match status" value="1"/>
</dbReference>
<dbReference type="GO" id="GO:0016020">
    <property type="term" value="C:membrane"/>
    <property type="evidence" value="ECO:0007669"/>
    <property type="project" value="UniProtKB-SubCell"/>
</dbReference>
<evidence type="ECO:0000313" key="7">
    <source>
        <dbReference type="Proteomes" id="UP000192578"/>
    </source>
</evidence>
<evidence type="ECO:0000256" key="2">
    <source>
        <dbReference type="ARBA" id="ARBA00022676"/>
    </source>
</evidence>
<protein>
    <recommendedName>
        <fullName evidence="5">UDP-glucuronosyltransferase</fullName>
        <ecNumber evidence="5">2.4.1.17</ecNumber>
    </recommendedName>
</protein>
<dbReference type="InterPro" id="IPR002213">
    <property type="entry name" value="UDP_glucos_trans"/>
</dbReference>